<name>A0A9D4KIK6_DREPO</name>
<reference evidence="1" key="1">
    <citation type="journal article" date="2019" name="bioRxiv">
        <title>The Genome of the Zebra Mussel, Dreissena polymorpha: A Resource for Invasive Species Research.</title>
        <authorList>
            <person name="McCartney M.A."/>
            <person name="Auch B."/>
            <person name="Kono T."/>
            <person name="Mallez S."/>
            <person name="Zhang Y."/>
            <person name="Obille A."/>
            <person name="Becker A."/>
            <person name="Abrahante J.E."/>
            <person name="Garbe J."/>
            <person name="Badalamenti J.P."/>
            <person name="Herman A."/>
            <person name="Mangelson H."/>
            <person name="Liachko I."/>
            <person name="Sullivan S."/>
            <person name="Sone E.D."/>
            <person name="Koren S."/>
            <person name="Silverstein K.A.T."/>
            <person name="Beckman K.B."/>
            <person name="Gohl D.M."/>
        </authorList>
    </citation>
    <scope>NUCLEOTIDE SEQUENCE</scope>
    <source>
        <strain evidence="1">Duluth1</strain>
        <tissue evidence="1">Whole animal</tissue>
    </source>
</reference>
<evidence type="ECO:0000313" key="2">
    <source>
        <dbReference type="Proteomes" id="UP000828390"/>
    </source>
</evidence>
<organism evidence="1 2">
    <name type="scientific">Dreissena polymorpha</name>
    <name type="common">Zebra mussel</name>
    <name type="synonym">Mytilus polymorpha</name>
    <dbReference type="NCBI Taxonomy" id="45954"/>
    <lineage>
        <taxon>Eukaryota</taxon>
        <taxon>Metazoa</taxon>
        <taxon>Spiralia</taxon>
        <taxon>Lophotrochozoa</taxon>
        <taxon>Mollusca</taxon>
        <taxon>Bivalvia</taxon>
        <taxon>Autobranchia</taxon>
        <taxon>Heteroconchia</taxon>
        <taxon>Euheterodonta</taxon>
        <taxon>Imparidentia</taxon>
        <taxon>Neoheterodontei</taxon>
        <taxon>Myida</taxon>
        <taxon>Dreissenoidea</taxon>
        <taxon>Dreissenidae</taxon>
        <taxon>Dreissena</taxon>
    </lineage>
</organism>
<gene>
    <name evidence="1" type="ORF">DPMN_113753</name>
</gene>
<evidence type="ECO:0000313" key="1">
    <source>
        <dbReference type="EMBL" id="KAH3840306.1"/>
    </source>
</evidence>
<accession>A0A9D4KIK6</accession>
<dbReference type="AlphaFoldDB" id="A0A9D4KIK6"/>
<sequence>MEISTQKSAFMVNSTNNTSAGICMKGEKLEEVTLFEYFGALQSKDGISTADVRMRLPWRPQLWQG</sequence>
<dbReference type="Proteomes" id="UP000828390">
    <property type="component" value="Unassembled WGS sequence"/>
</dbReference>
<keyword evidence="2" id="KW-1185">Reference proteome</keyword>
<proteinExistence type="predicted"/>
<dbReference type="EMBL" id="JAIWYP010000004">
    <property type="protein sequence ID" value="KAH3840306.1"/>
    <property type="molecule type" value="Genomic_DNA"/>
</dbReference>
<protein>
    <submittedName>
        <fullName evidence="1">Uncharacterized protein</fullName>
    </submittedName>
</protein>
<reference evidence="1" key="2">
    <citation type="submission" date="2020-11" db="EMBL/GenBank/DDBJ databases">
        <authorList>
            <person name="McCartney M.A."/>
            <person name="Auch B."/>
            <person name="Kono T."/>
            <person name="Mallez S."/>
            <person name="Becker A."/>
            <person name="Gohl D.M."/>
            <person name="Silverstein K.A.T."/>
            <person name="Koren S."/>
            <person name="Bechman K.B."/>
            <person name="Herman A."/>
            <person name="Abrahante J.E."/>
            <person name="Garbe J."/>
        </authorList>
    </citation>
    <scope>NUCLEOTIDE SEQUENCE</scope>
    <source>
        <strain evidence="1">Duluth1</strain>
        <tissue evidence="1">Whole animal</tissue>
    </source>
</reference>
<comment type="caution">
    <text evidence="1">The sequence shown here is derived from an EMBL/GenBank/DDBJ whole genome shotgun (WGS) entry which is preliminary data.</text>
</comment>